<keyword evidence="3" id="KW-1185">Reference proteome</keyword>
<organism evidence="2 3">
    <name type="scientific">Moheibacter sediminis</name>
    <dbReference type="NCBI Taxonomy" id="1434700"/>
    <lineage>
        <taxon>Bacteria</taxon>
        <taxon>Pseudomonadati</taxon>
        <taxon>Bacteroidota</taxon>
        <taxon>Flavobacteriia</taxon>
        <taxon>Flavobacteriales</taxon>
        <taxon>Weeksellaceae</taxon>
        <taxon>Moheibacter</taxon>
    </lineage>
</organism>
<dbReference type="RefSeq" id="WP_084016862.1">
    <property type="nucleotide sequence ID" value="NZ_FWXS01000003.1"/>
</dbReference>
<dbReference type="AlphaFoldDB" id="A0A1W1ZWF7"/>
<protein>
    <submittedName>
        <fullName evidence="2">Uncharacterized metal-binding protein YceD, DUF177 family</fullName>
    </submittedName>
</protein>
<dbReference type="STRING" id="1434700.SAMN06296427_103286"/>
<proteinExistence type="predicted"/>
<accession>A0A1W1ZWF7</accession>
<dbReference type="Proteomes" id="UP000192393">
    <property type="component" value="Unassembled WGS sequence"/>
</dbReference>
<dbReference type="OrthoDB" id="1524821at2"/>
<evidence type="ECO:0000256" key="1">
    <source>
        <dbReference type="SAM" id="MobiDB-lite"/>
    </source>
</evidence>
<reference evidence="2 3" key="1">
    <citation type="submission" date="2017-04" db="EMBL/GenBank/DDBJ databases">
        <authorList>
            <person name="Afonso C.L."/>
            <person name="Miller P.J."/>
            <person name="Scott M.A."/>
            <person name="Spackman E."/>
            <person name="Goraichik I."/>
            <person name="Dimitrov K.M."/>
            <person name="Suarez D.L."/>
            <person name="Swayne D.E."/>
        </authorList>
    </citation>
    <scope>NUCLEOTIDE SEQUENCE [LARGE SCALE GENOMIC DNA]</scope>
    <source>
        <strain evidence="2 3">CGMCC 1.12708</strain>
    </source>
</reference>
<evidence type="ECO:0000313" key="3">
    <source>
        <dbReference type="Proteomes" id="UP000192393"/>
    </source>
</evidence>
<feature type="compositionally biased region" description="Acidic residues" evidence="1">
    <location>
        <begin position="162"/>
        <end position="171"/>
    </location>
</feature>
<sequence>MEKFRYYNVSFSGLNLGEHDFEFHITQPFFDLFEFEQDFQKPDLKLKLVLDKKNNFLELHFKLKGTVELNCDLTNEPYSQKIKGKSDVIVKFGEEHDYSDDEVWVIPQGEHSVNIAQMVYEMTLLALPIKRIHPDVESGKSHSKMLELLNQYSLDNESEIIEEENSNDEEIDPRWEQLKKLKNNN</sequence>
<evidence type="ECO:0000313" key="2">
    <source>
        <dbReference type="EMBL" id="SMC52750.1"/>
    </source>
</evidence>
<dbReference type="EMBL" id="FWXS01000003">
    <property type="protein sequence ID" value="SMC52750.1"/>
    <property type="molecule type" value="Genomic_DNA"/>
</dbReference>
<gene>
    <name evidence="2" type="ORF">SAMN06296427_103286</name>
</gene>
<feature type="region of interest" description="Disordered" evidence="1">
    <location>
        <begin position="162"/>
        <end position="185"/>
    </location>
</feature>
<dbReference type="InterPro" id="IPR003772">
    <property type="entry name" value="YceD"/>
</dbReference>
<dbReference type="Pfam" id="PF02620">
    <property type="entry name" value="YceD"/>
    <property type="match status" value="1"/>
</dbReference>
<name>A0A1W1ZWF7_9FLAO</name>